<comment type="caution">
    <text evidence="4">The sequence shown here is derived from an EMBL/GenBank/DDBJ whole genome shotgun (WGS) entry which is preliminary data.</text>
</comment>
<organism evidence="4 5">
    <name type="scientific">Terrilactibacillus laevilacticus</name>
    <dbReference type="NCBI Taxonomy" id="1380157"/>
    <lineage>
        <taxon>Bacteria</taxon>
        <taxon>Bacillati</taxon>
        <taxon>Bacillota</taxon>
        <taxon>Bacilli</taxon>
        <taxon>Bacillales</taxon>
        <taxon>Bacillaceae</taxon>
        <taxon>Terrilactibacillus</taxon>
    </lineage>
</organism>
<dbReference type="InterPro" id="IPR003439">
    <property type="entry name" value="ABC_transporter-like_ATP-bd"/>
</dbReference>
<dbReference type="Gene3D" id="3.40.50.300">
    <property type="entry name" value="P-loop containing nucleotide triphosphate hydrolases"/>
    <property type="match status" value="1"/>
</dbReference>
<dbReference type="PROSITE" id="PS50893">
    <property type="entry name" value="ABC_TRANSPORTER_2"/>
    <property type="match status" value="1"/>
</dbReference>
<dbReference type="InterPro" id="IPR017871">
    <property type="entry name" value="ABC_transporter-like_CS"/>
</dbReference>
<dbReference type="RefSeq" id="WP_141189791.1">
    <property type="nucleotide sequence ID" value="NZ_JBHUMR010000007.1"/>
</dbReference>
<evidence type="ECO:0000313" key="5">
    <source>
        <dbReference type="Proteomes" id="UP001597458"/>
    </source>
</evidence>
<evidence type="ECO:0000313" key="4">
    <source>
        <dbReference type="EMBL" id="MFD2616362.1"/>
    </source>
</evidence>
<keyword evidence="5" id="KW-1185">Reference proteome</keyword>
<evidence type="ECO:0000256" key="1">
    <source>
        <dbReference type="ARBA" id="ARBA00022741"/>
    </source>
</evidence>
<dbReference type="PROSITE" id="PS00211">
    <property type="entry name" value="ABC_TRANSPORTER_1"/>
    <property type="match status" value="1"/>
</dbReference>
<dbReference type="PANTHER" id="PTHR43038">
    <property type="entry name" value="ATP-BINDING CASSETTE, SUB-FAMILY H, MEMBER 1"/>
    <property type="match status" value="1"/>
</dbReference>
<accession>A0ABW5PNG7</accession>
<name>A0ABW5PNG7_9BACI</name>
<sequence length="237" mass="26666">MVIQLSGHHLYKKFKQQTILNDVNISLASGEIYGLLGPSGSGKTTLVKILLGLEKCDQGKVELFNQKPSISSFHHLGYMAQSDALYEELTAYENLDFFGSIQGLRKKERKQRIEEVAEIVHLKDHLSKKVLQYSGGMKRRLSLACALIHKPKLYLLDEPTVGLDPLLRQSIWDLFQKLKDDGATLIVTTHVMDEVNRCDRVGLLKDGRILATGSPIDLLKTYQVNSIEEIFLKGESD</sequence>
<evidence type="ECO:0000256" key="2">
    <source>
        <dbReference type="ARBA" id="ARBA00022840"/>
    </source>
</evidence>
<dbReference type="InterPro" id="IPR027417">
    <property type="entry name" value="P-loop_NTPase"/>
</dbReference>
<proteinExistence type="predicted"/>
<evidence type="ECO:0000259" key="3">
    <source>
        <dbReference type="PROSITE" id="PS50893"/>
    </source>
</evidence>
<gene>
    <name evidence="4" type="ORF">ACFSTF_03405</name>
</gene>
<dbReference type="Proteomes" id="UP001597458">
    <property type="component" value="Unassembled WGS sequence"/>
</dbReference>
<reference evidence="5" key="1">
    <citation type="journal article" date="2019" name="Int. J. Syst. Evol. Microbiol.">
        <title>The Global Catalogue of Microorganisms (GCM) 10K type strain sequencing project: providing services to taxonomists for standard genome sequencing and annotation.</title>
        <authorList>
            <consortium name="The Broad Institute Genomics Platform"/>
            <consortium name="The Broad Institute Genome Sequencing Center for Infectious Disease"/>
            <person name="Wu L."/>
            <person name="Ma J."/>
        </authorList>
    </citation>
    <scope>NUCLEOTIDE SEQUENCE [LARGE SCALE GENOMIC DNA]</scope>
    <source>
        <strain evidence="5">TISTR 2241</strain>
    </source>
</reference>
<dbReference type="EMBL" id="JBHUMR010000007">
    <property type="protein sequence ID" value="MFD2616362.1"/>
    <property type="molecule type" value="Genomic_DNA"/>
</dbReference>
<dbReference type="PANTHER" id="PTHR43038:SF3">
    <property type="entry name" value="ABC TRANSPORTER G FAMILY MEMBER 20 ISOFORM X1"/>
    <property type="match status" value="1"/>
</dbReference>
<dbReference type="GO" id="GO:0005524">
    <property type="term" value="F:ATP binding"/>
    <property type="evidence" value="ECO:0007669"/>
    <property type="project" value="UniProtKB-KW"/>
</dbReference>
<dbReference type="Pfam" id="PF00005">
    <property type="entry name" value="ABC_tran"/>
    <property type="match status" value="1"/>
</dbReference>
<keyword evidence="2 4" id="KW-0067">ATP-binding</keyword>
<protein>
    <submittedName>
        <fullName evidence="4">ABC transporter ATP-binding protein</fullName>
    </submittedName>
</protein>
<dbReference type="SUPFAM" id="SSF52540">
    <property type="entry name" value="P-loop containing nucleoside triphosphate hydrolases"/>
    <property type="match status" value="1"/>
</dbReference>
<dbReference type="InterPro" id="IPR003593">
    <property type="entry name" value="AAA+_ATPase"/>
</dbReference>
<dbReference type="SMART" id="SM00382">
    <property type="entry name" value="AAA"/>
    <property type="match status" value="1"/>
</dbReference>
<dbReference type="CDD" id="cd03230">
    <property type="entry name" value="ABC_DR_subfamily_A"/>
    <property type="match status" value="1"/>
</dbReference>
<keyword evidence="1" id="KW-0547">Nucleotide-binding</keyword>
<feature type="domain" description="ABC transporter" evidence="3">
    <location>
        <begin position="5"/>
        <end position="231"/>
    </location>
</feature>